<dbReference type="SMART" id="SM00388">
    <property type="entry name" value="HisKA"/>
    <property type="match status" value="1"/>
</dbReference>
<evidence type="ECO:0000256" key="3">
    <source>
        <dbReference type="ARBA" id="ARBA00004236"/>
    </source>
</evidence>
<keyword evidence="6 16" id="KW-0808">Transferase</keyword>
<keyword evidence="17" id="KW-1185">Reference proteome</keyword>
<dbReference type="InterPro" id="IPR004358">
    <property type="entry name" value="Sig_transdc_His_kin-like_C"/>
</dbReference>
<dbReference type="SMART" id="SM00387">
    <property type="entry name" value="HATPase_c"/>
    <property type="match status" value="1"/>
</dbReference>
<organism evidence="16 17">
    <name type="scientific">Microlunatus antarcticus</name>
    <dbReference type="NCBI Taxonomy" id="53388"/>
    <lineage>
        <taxon>Bacteria</taxon>
        <taxon>Bacillati</taxon>
        <taxon>Actinomycetota</taxon>
        <taxon>Actinomycetes</taxon>
        <taxon>Propionibacteriales</taxon>
        <taxon>Propionibacteriaceae</taxon>
        <taxon>Microlunatus</taxon>
    </lineage>
</organism>
<feature type="domain" description="HAMP" evidence="15">
    <location>
        <begin position="186"/>
        <end position="239"/>
    </location>
</feature>
<protein>
    <recommendedName>
        <fullName evidence="4">histidine kinase</fullName>
        <ecNumber evidence="4">2.7.13.3</ecNumber>
    </recommendedName>
</protein>
<dbReference type="InterPro" id="IPR003594">
    <property type="entry name" value="HATPase_dom"/>
</dbReference>
<dbReference type="PRINTS" id="PR00344">
    <property type="entry name" value="BCTRLSENSOR"/>
</dbReference>
<dbReference type="SUPFAM" id="SSF47384">
    <property type="entry name" value="Homodimeric domain of signal transducing histidine kinase"/>
    <property type="match status" value="1"/>
</dbReference>
<evidence type="ECO:0000256" key="13">
    <source>
        <dbReference type="SAM" id="Phobius"/>
    </source>
</evidence>
<evidence type="ECO:0000256" key="10">
    <source>
        <dbReference type="ARBA" id="ARBA00023012"/>
    </source>
</evidence>
<keyword evidence="8 16" id="KW-0418">Kinase</keyword>
<evidence type="ECO:0000256" key="12">
    <source>
        <dbReference type="SAM" id="MobiDB-lite"/>
    </source>
</evidence>
<dbReference type="InterPro" id="IPR036890">
    <property type="entry name" value="HATPase_C_sf"/>
</dbReference>
<dbReference type="PROSITE" id="PS51257">
    <property type="entry name" value="PROKAR_LIPOPROTEIN"/>
    <property type="match status" value="1"/>
</dbReference>
<evidence type="ECO:0000256" key="7">
    <source>
        <dbReference type="ARBA" id="ARBA00022692"/>
    </source>
</evidence>
<comment type="cofactor">
    <cofactor evidence="2">
        <name>a divalent metal cation</name>
        <dbReference type="ChEBI" id="CHEBI:60240"/>
    </cofactor>
</comment>
<evidence type="ECO:0000256" key="4">
    <source>
        <dbReference type="ARBA" id="ARBA00012438"/>
    </source>
</evidence>
<reference evidence="16 17" key="1">
    <citation type="submission" date="2020-08" db="EMBL/GenBank/DDBJ databases">
        <title>Sequencing the genomes of 1000 actinobacteria strains.</title>
        <authorList>
            <person name="Klenk H.-P."/>
        </authorList>
    </citation>
    <scope>NUCLEOTIDE SEQUENCE [LARGE SCALE GENOMIC DNA]</scope>
    <source>
        <strain evidence="16 17">DSM 11053</strain>
    </source>
</reference>
<evidence type="ECO:0000256" key="9">
    <source>
        <dbReference type="ARBA" id="ARBA00022989"/>
    </source>
</evidence>
<feature type="region of interest" description="Disordered" evidence="12">
    <location>
        <begin position="47"/>
        <end position="68"/>
    </location>
</feature>
<dbReference type="InterPro" id="IPR003661">
    <property type="entry name" value="HisK_dim/P_dom"/>
</dbReference>
<evidence type="ECO:0000256" key="2">
    <source>
        <dbReference type="ARBA" id="ARBA00001968"/>
    </source>
</evidence>
<dbReference type="PROSITE" id="PS50885">
    <property type="entry name" value="HAMP"/>
    <property type="match status" value="1"/>
</dbReference>
<accession>A0A7W5P6K2</accession>
<comment type="caution">
    <text evidence="16">The sequence shown here is derived from an EMBL/GenBank/DDBJ whole genome shotgun (WGS) entry which is preliminary data.</text>
</comment>
<dbReference type="InterPro" id="IPR050428">
    <property type="entry name" value="TCS_sensor_his_kinase"/>
</dbReference>
<comment type="catalytic activity">
    <reaction evidence="1">
        <text>ATP + protein L-histidine = ADP + protein N-phospho-L-histidine.</text>
        <dbReference type="EC" id="2.7.13.3"/>
    </reaction>
</comment>
<dbReference type="Pfam" id="PF00512">
    <property type="entry name" value="HisKA"/>
    <property type="match status" value="1"/>
</dbReference>
<dbReference type="SMART" id="SM00304">
    <property type="entry name" value="HAMP"/>
    <property type="match status" value="1"/>
</dbReference>
<evidence type="ECO:0000256" key="11">
    <source>
        <dbReference type="ARBA" id="ARBA00023136"/>
    </source>
</evidence>
<dbReference type="Gene3D" id="1.10.287.130">
    <property type="match status" value="1"/>
</dbReference>
<evidence type="ECO:0000256" key="1">
    <source>
        <dbReference type="ARBA" id="ARBA00000085"/>
    </source>
</evidence>
<keyword evidence="5" id="KW-0597">Phosphoprotein</keyword>
<dbReference type="Pfam" id="PF00672">
    <property type="entry name" value="HAMP"/>
    <property type="match status" value="1"/>
</dbReference>
<dbReference type="CDD" id="cd00082">
    <property type="entry name" value="HisKA"/>
    <property type="match status" value="1"/>
</dbReference>
<gene>
    <name evidence="16" type="ORF">FHX39_001396</name>
</gene>
<dbReference type="PANTHER" id="PTHR45436:SF5">
    <property type="entry name" value="SENSOR HISTIDINE KINASE TRCS"/>
    <property type="match status" value="1"/>
</dbReference>
<dbReference type="FunFam" id="1.10.287.130:FF:000001">
    <property type="entry name" value="Two-component sensor histidine kinase"/>
    <property type="match status" value="1"/>
</dbReference>
<dbReference type="GO" id="GO:0005886">
    <property type="term" value="C:plasma membrane"/>
    <property type="evidence" value="ECO:0007669"/>
    <property type="project" value="UniProtKB-SubCell"/>
</dbReference>
<dbReference type="Proteomes" id="UP000565572">
    <property type="component" value="Unassembled WGS sequence"/>
</dbReference>
<keyword evidence="7 13" id="KW-0812">Transmembrane</keyword>
<dbReference type="InterPro" id="IPR036097">
    <property type="entry name" value="HisK_dim/P_sf"/>
</dbReference>
<proteinExistence type="predicted"/>
<feature type="transmembrane region" description="Helical" evidence="13">
    <location>
        <begin position="164"/>
        <end position="185"/>
    </location>
</feature>
<dbReference type="CDD" id="cd00075">
    <property type="entry name" value="HATPase"/>
    <property type="match status" value="1"/>
</dbReference>
<evidence type="ECO:0000259" key="15">
    <source>
        <dbReference type="PROSITE" id="PS50885"/>
    </source>
</evidence>
<evidence type="ECO:0000313" key="16">
    <source>
        <dbReference type="EMBL" id="MBB3326452.1"/>
    </source>
</evidence>
<evidence type="ECO:0000259" key="14">
    <source>
        <dbReference type="PROSITE" id="PS50109"/>
    </source>
</evidence>
<feature type="domain" description="Histidine kinase" evidence="14">
    <location>
        <begin position="254"/>
        <end position="475"/>
    </location>
</feature>
<dbReference type="SUPFAM" id="SSF55874">
    <property type="entry name" value="ATPase domain of HSP90 chaperone/DNA topoisomerase II/histidine kinase"/>
    <property type="match status" value="1"/>
</dbReference>
<keyword evidence="11 13" id="KW-0472">Membrane</keyword>
<evidence type="ECO:0000256" key="5">
    <source>
        <dbReference type="ARBA" id="ARBA00022553"/>
    </source>
</evidence>
<dbReference type="InterPro" id="IPR005467">
    <property type="entry name" value="His_kinase_dom"/>
</dbReference>
<dbReference type="GO" id="GO:0005509">
    <property type="term" value="F:calcium ion binding"/>
    <property type="evidence" value="ECO:0007669"/>
    <property type="project" value="UniProtKB-ARBA"/>
</dbReference>
<keyword evidence="9 13" id="KW-1133">Transmembrane helix</keyword>
<name>A0A7W5P6K2_9ACTN</name>
<sequence length="482" mass="50592">MTLSLRARLILGIALLLACGLLVADVAGVLLLRSYLVQRLDQQLLAPVGGPPREGPSDPCSAPAEGGAAEQQLPTTFVITALDTTGQIRCRLPSDLGPSDNVPDLRPLGPAGLAAAQSDGMIRTVPGTAGGAGWRIRVVPADAGATVIGVSQAEVQATVHRLEAVTAVTSLVILALAVSSGFILVRVGLRPLTAIEDTAEAIAGGDLSRRVDPAPPKTEVGRLAAALNTMLAQIEQAFHDRSESEARLRRFVADASHELRTPVATIRGHAELYRQGVATGPEEVALLLSRIEAESVRMGSLVEDLLLLARLDSARQLERVPVDVLSLAADAVVDARARQPGRPIVLQPRIAPPWADEPPVVDGDEARLRQVLANLLSNTLRHTPPAAPVEVQVGVITAEVVCRVVDHGPGLEPEVAARVFERFYRGDPGRVRDTGGTGLGLSIVAGLVDAHDGRVWHEPTPGGGSTFVVSLPLRPNSHSTVS</sequence>
<dbReference type="AlphaFoldDB" id="A0A7W5P6K2"/>
<dbReference type="EMBL" id="JACHZG010000001">
    <property type="protein sequence ID" value="MBB3326452.1"/>
    <property type="molecule type" value="Genomic_DNA"/>
</dbReference>
<evidence type="ECO:0000313" key="17">
    <source>
        <dbReference type="Proteomes" id="UP000565572"/>
    </source>
</evidence>
<dbReference type="GO" id="GO:0000155">
    <property type="term" value="F:phosphorelay sensor kinase activity"/>
    <property type="evidence" value="ECO:0007669"/>
    <property type="project" value="InterPro"/>
</dbReference>
<dbReference type="SUPFAM" id="SSF158472">
    <property type="entry name" value="HAMP domain-like"/>
    <property type="match status" value="1"/>
</dbReference>
<evidence type="ECO:0000256" key="8">
    <source>
        <dbReference type="ARBA" id="ARBA00022777"/>
    </source>
</evidence>
<dbReference type="RefSeq" id="WP_183337398.1">
    <property type="nucleotide sequence ID" value="NZ_JACHZG010000001.1"/>
</dbReference>
<dbReference type="Gene3D" id="3.30.565.10">
    <property type="entry name" value="Histidine kinase-like ATPase, C-terminal domain"/>
    <property type="match status" value="1"/>
</dbReference>
<comment type="subcellular location">
    <subcellularLocation>
        <location evidence="3">Cell membrane</location>
    </subcellularLocation>
</comment>
<dbReference type="Pfam" id="PF02518">
    <property type="entry name" value="HATPase_c"/>
    <property type="match status" value="1"/>
</dbReference>
<dbReference type="CDD" id="cd06225">
    <property type="entry name" value="HAMP"/>
    <property type="match status" value="1"/>
</dbReference>
<dbReference type="PANTHER" id="PTHR45436">
    <property type="entry name" value="SENSOR HISTIDINE KINASE YKOH"/>
    <property type="match status" value="1"/>
</dbReference>
<keyword evidence="10" id="KW-0902">Two-component regulatory system</keyword>
<dbReference type="Gene3D" id="6.10.340.10">
    <property type="match status" value="1"/>
</dbReference>
<dbReference type="EC" id="2.7.13.3" evidence="4"/>
<dbReference type="PROSITE" id="PS50109">
    <property type="entry name" value="HIS_KIN"/>
    <property type="match status" value="1"/>
</dbReference>
<evidence type="ECO:0000256" key="6">
    <source>
        <dbReference type="ARBA" id="ARBA00022679"/>
    </source>
</evidence>
<dbReference type="InterPro" id="IPR003660">
    <property type="entry name" value="HAMP_dom"/>
</dbReference>
<dbReference type="FunFam" id="3.30.565.10:FF:000006">
    <property type="entry name" value="Sensor histidine kinase WalK"/>
    <property type="match status" value="1"/>
</dbReference>